<reference evidence="1 2" key="1">
    <citation type="submission" date="2019-12" db="EMBL/GenBank/DDBJ databases">
        <title>Whole genome sequencing of endophytic Actinobacterium Micromonospora sp. MPMI6T.</title>
        <authorList>
            <person name="Evv R."/>
            <person name="Podile A.R."/>
        </authorList>
    </citation>
    <scope>NUCLEOTIDE SEQUENCE [LARGE SCALE GENOMIC DNA]</scope>
    <source>
        <strain evidence="1 2">MPMI6</strain>
    </source>
</reference>
<dbReference type="RefSeq" id="WP_208811652.1">
    <property type="nucleotide sequence ID" value="NZ_WVUH01000026.1"/>
</dbReference>
<accession>A0ABS3VLS4</accession>
<dbReference type="EMBL" id="WVUH01000026">
    <property type="protein sequence ID" value="MBO4205469.1"/>
    <property type="molecule type" value="Genomic_DNA"/>
</dbReference>
<gene>
    <name evidence="1" type="ORF">GSF22_05515</name>
</gene>
<protein>
    <submittedName>
        <fullName evidence="1">Uncharacterized protein</fullName>
    </submittedName>
</protein>
<dbReference type="Proteomes" id="UP000823521">
    <property type="component" value="Unassembled WGS sequence"/>
</dbReference>
<name>A0ABS3VLS4_MICEH</name>
<keyword evidence="2" id="KW-1185">Reference proteome</keyword>
<evidence type="ECO:0000313" key="2">
    <source>
        <dbReference type="Proteomes" id="UP000823521"/>
    </source>
</evidence>
<evidence type="ECO:0000313" key="1">
    <source>
        <dbReference type="EMBL" id="MBO4205469.1"/>
    </source>
</evidence>
<organism evidence="1 2">
    <name type="scientific">Micromonospora echinofusca</name>
    <dbReference type="NCBI Taxonomy" id="47858"/>
    <lineage>
        <taxon>Bacteria</taxon>
        <taxon>Bacillati</taxon>
        <taxon>Actinomycetota</taxon>
        <taxon>Actinomycetes</taxon>
        <taxon>Micromonosporales</taxon>
        <taxon>Micromonosporaceae</taxon>
        <taxon>Micromonospora</taxon>
    </lineage>
</organism>
<sequence>MSAPTTLPDVLLGRVLTLGKEDWRYGCRRLRLRVEQVRHDLSRYYDDEWIWLVGEALGPDGAPQGRMGALVRVAALVAAD</sequence>
<comment type="caution">
    <text evidence="1">The sequence shown here is derived from an EMBL/GenBank/DDBJ whole genome shotgun (WGS) entry which is preliminary data.</text>
</comment>
<proteinExistence type="predicted"/>